<feature type="domain" description="XPG-I" evidence="11">
    <location>
        <begin position="138"/>
        <end position="213"/>
    </location>
</feature>
<keyword evidence="9" id="KW-0460">Magnesium</keyword>
<keyword evidence="9 13" id="KW-0269">Exonuclease</keyword>
<keyword evidence="8 9" id="KW-0539">Nucleus</keyword>
<comment type="cofactor">
    <cofactor evidence="9">
        <name>Mg(2+)</name>
        <dbReference type="ChEBI" id="CHEBI:18420"/>
    </cofactor>
    <text evidence="9">Binds 2 magnesium ions per subunit. They probably participate in the reaction catalyzed by the enzyme. May bind an additional third magnesium ion after substrate binding.</text>
</comment>
<dbReference type="InterPro" id="IPR044752">
    <property type="entry name" value="PIN-like_EXO1"/>
</dbReference>
<proteinExistence type="inferred from homology"/>
<dbReference type="GO" id="GO:0046872">
    <property type="term" value="F:metal ion binding"/>
    <property type="evidence" value="ECO:0007669"/>
    <property type="project" value="UniProtKB-UniRule"/>
</dbReference>
<dbReference type="Pfam" id="PF00867">
    <property type="entry name" value="XPG_I"/>
    <property type="match status" value="1"/>
</dbReference>
<evidence type="ECO:0000256" key="4">
    <source>
        <dbReference type="ARBA" id="ARBA00022763"/>
    </source>
</evidence>
<comment type="function">
    <text evidence="9">5'-&gt;3' double-stranded DNA exonuclease which may also possess a cryptic 3'-&gt;5' double-stranded DNA exonuclease activity. Functions in DNA mismatch repair.</text>
</comment>
<dbReference type="InterPro" id="IPR019974">
    <property type="entry name" value="XPG_CS"/>
</dbReference>
<feature type="region of interest" description="Disordered" evidence="10">
    <location>
        <begin position="87"/>
        <end position="106"/>
    </location>
</feature>
<keyword evidence="14" id="KW-1185">Reference proteome</keyword>
<keyword evidence="3 9" id="KW-0540">Nuclease</keyword>
<keyword evidence="9" id="KW-0267">Excision nuclease</keyword>
<comment type="caution">
    <text evidence="13">The sequence shown here is derived from an EMBL/GenBank/DDBJ whole genome shotgun (WGS) entry which is preliminary data.</text>
</comment>
<dbReference type="EC" id="3.1.-.-" evidence="9"/>
<dbReference type="PROSITE" id="PS00841">
    <property type="entry name" value="XPG_1"/>
    <property type="match status" value="1"/>
</dbReference>
<dbReference type="FunFam" id="3.40.50.1010:FF:000002">
    <property type="entry name" value="Exonuclease 1, putative"/>
    <property type="match status" value="1"/>
</dbReference>
<evidence type="ECO:0000259" key="12">
    <source>
        <dbReference type="SMART" id="SM00485"/>
    </source>
</evidence>
<protein>
    <recommendedName>
        <fullName evidence="9">Exonuclease 1</fullName>
        <ecNumber evidence="9">3.1.-.-</ecNumber>
    </recommendedName>
</protein>
<comment type="subcellular location">
    <subcellularLocation>
        <location evidence="1 9">Nucleus</location>
    </subcellularLocation>
</comment>
<feature type="domain" description="XPG N-terminal" evidence="12">
    <location>
        <begin position="1"/>
        <end position="99"/>
    </location>
</feature>
<evidence type="ECO:0000259" key="11">
    <source>
        <dbReference type="SMART" id="SM00484"/>
    </source>
</evidence>
<keyword evidence="2" id="KW-0597">Phosphoprotein</keyword>
<sequence>MGIDSLLQFLKPITDKDHISKFAGKRAAIDASSWLYRACYGCSYELNMGIKTYGYIHYFQKLINLLQEYKITPIIVFDGKFLPAKEKTQQKRSGEKSKNREKAKEALQKGNISEARKWFTRCISITDDITFETQDYLKKQGIEIIVAPYEADAQISYLIKDDYADFVIAEDSDLIAYGCKKFLQQFLNYIQQYQTNIQIGINKAVDFLKKQKTVQNVVNSMRYDSKIKAVIPKDYQHSVIKVSKIFKFQRVYEPFSQQLTTLNPIPQDFQEHTLIGLEFDQVVEFAQGMIHPKTHQIREEKIINLDDIRKTKPQYSNFNQNSKNNVNNYQQPQIIEPQVQAQYQNIIQNNILPENDLIEVALNDQNEEQAQIMIEQFKKYDEIKNEYNKKDNKDNSSIYNNQIGKRKPEIIPKQKNSLDKYIIKVNKNAPN</sequence>
<reference evidence="13 14" key="1">
    <citation type="journal article" date="2015" name="Sci. Rep.">
        <title>Genome of the facultative scuticociliatosis pathogen Pseudocohnilembus persalinus provides insight into its virulence through horizontal gene transfer.</title>
        <authorList>
            <person name="Xiong J."/>
            <person name="Wang G."/>
            <person name="Cheng J."/>
            <person name="Tian M."/>
            <person name="Pan X."/>
            <person name="Warren A."/>
            <person name="Jiang C."/>
            <person name="Yuan D."/>
            <person name="Miao W."/>
        </authorList>
    </citation>
    <scope>NUCLEOTIDE SEQUENCE [LARGE SCALE GENOMIC DNA]</scope>
    <source>
        <strain evidence="13">36N120E</strain>
    </source>
</reference>
<dbReference type="GO" id="GO:0017108">
    <property type="term" value="F:5'-flap endonuclease activity"/>
    <property type="evidence" value="ECO:0007669"/>
    <property type="project" value="TreeGrafter"/>
</dbReference>
<accession>A0A0V0QVB9</accession>
<evidence type="ECO:0000256" key="3">
    <source>
        <dbReference type="ARBA" id="ARBA00022722"/>
    </source>
</evidence>
<evidence type="ECO:0000256" key="5">
    <source>
        <dbReference type="ARBA" id="ARBA00022801"/>
    </source>
</evidence>
<feature type="region of interest" description="Disordered" evidence="10">
    <location>
        <begin position="388"/>
        <end position="411"/>
    </location>
</feature>
<dbReference type="InParanoid" id="A0A0V0QVB9"/>
<dbReference type="SUPFAM" id="SSF88723">
    <property type="entry name" value="PIN domain-like"/>
    <property type="match status" value="1"/>
</dbReference>
<evidence type="ECO:0000256" key="1">
    <source>
        <dbReference type="ARBA" id="ARBA00004123"/>
    </source>
</evidence>
<evidence type="ECO:0000256" key="2">
    <source>
        <dbReference type="ARBA" id="ARBA00022553"/>
    </source>
</evidence>
<dbReference type="CDD" id="cd09857">
    <property type="entry name" value="PIN_EXO1"/>
    <property type="match status" value="1"/>
</dbReference>
<gene>
    <name evidence="13" type="ORF">PPERSA_12847</name>
</gene>
<dbReference type="Gene3D" id="3.40.50.1010">
    <property type="entry name" value="5'-nuclease"/>
    <property type="match status" value="1"/>
</dbReference>
<evidence type="ECO:0000256" key="9">
    <source>
        <dbReference type="RuleBase" id="RU910737"/>
    </source>
</evidence>
<keyword evidence="5 9" id="KW-0378">Hydrolase</keyword>
<name>A0A0V0QVB9_PSEPJ</name>
<dbReference type="PRINTS" id="PR00853">
    <property type="entry name" value="XPGRADSUPER"/>
</dbReference>
<keyword evidence="6" id="KW-0496">Mitochondrion</keyword>
<evidence type="ECO:0000256" key="8">
    <source>
        <dbReference type="ARBA" id="ARBA00023242"/>
    </source>
</evidence>
<dbReference type="GO" id="GO:0005634">
    <property type="term" value="C:nucleus"/>
    <property type="evidence" value="ECO:0007669"/>
    <property type="project" value="UniProtKB-SubCell"/>
</dbReference>
<evidence type="ECO:0000313" key="13">
    <source>
        <dbReference type="EMBL" id="KRX06158.1"/>
    </source>
</evidence>
<dbReference type="InterPro" id="IPR036279">
    <property type="entry name" value="5-3_exonuclease_C_sf"/>
</dbReference>
<keyword evidence="9" id="KW-0228">DNA excision</keyword>
<evidence type="ECO:0000256" key="6">
    <source>
        <dbReference type="ARBA" id="ARBA00023128"/>
    </source>
</evidence>
<keyword evidence="7 9" id="KW-0234">DNA repair</keyword>
<dbReference type="InterPro" id="IPR006084">
    <property type="entry name" value="XPG/Rad2"/>
</dbReference>
<keyword evidence="9" id="KW-0479">Metal-binding</keyword>
<dbReference type="OrthoDB" id="26491at2759"/>
<dbReference type="SMART" id="SM00485">
    <property type="entry name" value="XPGN"/>
    <property type="match status" value="1"/>
</dbReference>
<evidence type="ECO:0000256" key="7">
    <source>
        <dbReference type="ARBA" id="ARBA00023204"/>
    </source>
</evidence>
<dbReference type="GO" id="GO:0035312">
    <property type="term" value="F:5'-3' DNA exonuclease activity"/>
    <property type="evidence" value="ECO:0007669"/>
    <property type="project" value="UniProtKB-UniRule"/>
</dbReference>
<dbReference type="Pfam" id="PF00752">
    <property type="entry name" value="XPG_N"/>
    <property type="match status" value="1"/>
</dbReference>
<dbReference type="AlphaFoldDB" id="A0A0V0QVB9"/>
<dbReference type="EMBL" id="LDAU01000099">
    <property type="protein sequence ID" value="KRX06158.1"/>
    <property type="molecule type" value="Genomic_DNA"/>
</dbReference>
<dbReference type="SUPFAM" id="SSF47807">
    <property type="entry name" value="5' to 3' exonuclease, C-terminal subdomain"/>
    <property type="match status" value="1"/>
</dbReference>
<organism evidence="13 14">
    <name type="scientific">Pseudocohnilembus persalinus</name>
    <name type="common">Ciliate</name>
    <dbReference type="NCBI Taxonomy" id="266149"/>
    <lineage>
        <taxon>Eukaryota</taxon>
        <taxon>Sar</taxon>
        <taxon>Alveolata</taxon>
        <taxon>Ciliophora</taxon>
        <taxon>Intramacronucleata</taxon>
        <taxon>Oligohymenophorea</taxon>
        <taxon>Scuticociliatia</taxon>
        <taxon>Philasterida</taxon>
        <taxon>Pseudocohnilembidae</taxon>
        <taxon>Pseudocohnilembus</taxon>
    </lineage>
</organism>
<evidence type="ECO:0000256" key="10">
    <source>
        <dbReference type="SAM" id="MobiDB-lite"/>
    </source>
</evidence>
<keyword evidence="4 9" id="KW-0227">DNA damage</keyword>
<dbReference type="InterPro" id="IPR006085">
    <property type="entry name" value="XPG_DNA_repair_N"/>
</dbReference>
<dbReference type="InterPro" id="IPR006086">
    <property type="entry name" value="XPG-I_dom"/>
</dbReference>
<dbReference type="GO" id="GO:0003677">
    <property type="term" value="F:DNA binding"/>
    <property type="evidence" value="ECO:0007669"/>
    <property type="project" value="UniProtKB-UniRule"/>
</dbReference>
<keyword evidence="9" id="KW-0238">DNA-binding</keyword>
<dbReference type="Proteomes" id="UP000054937">
    <property type="component" value="Unassembled WGS sequence"/>
</dbReference>
<comment type="similarity">
    <text evidence="9">Belongs to the XPG/RAD2 endonuclease family. EXO1 subfamily.</text>
</comment>
<evidence type="ECO:0000313" key="14">
    <source>
        <dbReference type="Proteomes" id="UP000054937"/>
    </source>
</evidence>
<dbReference type="GO" id="GO:0006281">
    <property type="term" value="P:DNA repair"/>
    <property type="evidence" value="ECO:0007669"/>
    <property type="project" value="UniProtKB-UniRule"/>
</dbReference>
<dbReference type="SMART" id="SM00484">
    <property type="entry name" value="XPGI"/>
    <property type="match status" value="1"/>
</dbReference>
<dbReference type="PANTHER" id="PTHR11081">
    <property type="entry name" value="FLAP ENDONUCLEASE FAMILY MEMBER"/>
    <property type="match status" value="1"/>
</dbReference>
<dbReference type="InterPro" id="IPR029060">
    <property type="entry name" value="PIN-like_dom_sf"/>
</dbReference>
<dbReference type="PANTHER" id="PTHR11081:SF8">
    <property type="entry name" value="EXONUCLEASE 1"/>
    <property type="match status" value="1"/>
</dbReference>